<accession>A0ABN3NYJ3</accession>
<dbReference type="CDD" id="cd06588">
    <property type="entry name" value="PhnB_like"/>
    <property type="match status" value="1"/>
</dbReference>
<organism evidence="2 3">
    <name type="scientific">Streptomyces levis</name>
    <dbReference type="NCBI Taxonomy" id="285566"/>
    <lineage>
        <taxon>Bacteria</taxon>
        <taxon>Bacillati</taxon>
        <taxon>Actinomycetota</taxon>
        <taxon>Actinomycetes</taxon>
        <taxon>Kitasatosporales</taxon>
        <taxon>Streptomycetaceae</taxon>
        <taxon>Streptomyces</taxon>
    </lineage>
</organism>
<name>A0ABN3NYJ3_9ACTN</name>
<dbReference type="Proteomes" id="UP001501095">
    <property type="component" value="Unassembled WGS sequence"/>
</dbReference>
<dbReference type="Pfam" id="PF00903">
    <property type="entry name" value="Glyoxalase"/>
    <property type="match status" value="1"/>
</dbReference>
<feature type="domain" description="Glyoxalase/fosfomycin resistance/dioxygenase" evidence="1">
    <location>
        <begin position="23"/>
        <end position="148"/>
    </location>
</feature>
<dbReference type="SUPFAM" id="SSF54593">
    <property type="entry name" value="Glyoxalase/Bleomycin resistance protein/Dihydroxybiphenyl dioxygenase"/>
    <property type="match status" value="1"/>
</dbReference>
<protein>
    <submittedName>
        <fullName evidence="2">VOC family protein</fullName>
    </submittedName>
</protein>
<dbReference type="PANTHER" id="PTHR33990">
    <property type="entry name" value="PROTEIN YJDN-RELATED"/>
    <property type="match status" value="1"/>
</dbReference>
<dbReference type="PANTHER" id="PTHR33990:SF1">
    <property type="entry name" value="PROTEIN YJDN"/>
    <property type="match status" value="1"/>
</dbReference>
<dbReference type="InterPro" id="IPR004360">
    <property type="entry name" value="Glyas_Fos-R_dOase_dom"/>
</dbReference>
<dbReference type="InterPro" id="IPR029068">
    <property type="entry name" value="Glyas_Bleomycin-R_OHBP_Dase"/>
</dbReference>
<evidence type="ECO:0000313" key="3">
    <source>
        <dbReference type="Proteomes" id="UP001501095"/>
    </source>
</evidence>
<dbReference type="Gene3D" id="3.10.180.10">
    <property type="entry name" value="2,3-Dihydroxybiphenyl 1,2-Dioxygenase, domain 1"/>
    <property type="match status" value="1"/>
</dbReference>
<dbReference type="EMBL" id="BAAATM010000018">
    <property type="protein sequence ID" value="GAA2547866.1"/>
    <property type="molecule type" value="Genomic_DNA"/>
</dbReference>
<reference evidence="2 3" key="1">
    <citation type="journal article" date="2019" name="Int. J. Syst. Evol. Microbiol.">
        <title>The Global Catalogue of Microorganisms (GCM) 10K type strain sequencing project: providing services to taxonomists for standard genome sequencing and annotation.</title>
        <authorList>
            <consortium name="The Broad Institute Genomics Platform"/>
            <consortium name="The Broad Institute Genome Sequencing Center for Infectious Disease"/>
            <person name="Wu L."/>
            <person name="Ma J."/>
        </authorList>
    </citation>
    <scope>NUCLEOTIDE SEQUENCE [LARGE SCALE GENOMIC DNA]</scope>
    <source>
        <strain evidence="2 3">JCM 6924</strain>
    </source>
</reference>
<sequence length="155" mass="16838">MPGVTLRAHALAPFWEVLMATRLNPYLTFNGDARQALEFYQEVFGGTLTLNSYGDFGQGDTPHADQIMHGMLETPGGLTLMGADNPPGMEAPQGSPFSVSLSGDDDAELRGYWEKLSADGSVSVPLEKQMWGDEFGMCTDRFGVPWMVNISSPES</sequence>
<dbReference type="InterPro" id="IPR028973">
    <property type="entry name" value="PhnB-like"/>
</dbReference>
<keyword evidence="3" id="KW-1185">Reference proteome</keyword>
<evidence type="ECO:0000313" key="2">
    <source>
        <dbReference type="EMBL" id="GAA2547866.1"/>
    </source>
</evidence>
<evidence type="ECO:0000259" key="1">
    <source>
        <dbReference type="Pfam" id="PF00903"/>
    </source>
</evidence>
<comment type="caution">
    <text evidence="2">The sequence shown here is derived from an EMBL/GenBank/DDBJ whole genome shotgun (WGS) entry which is preliminary data.</text>
</comment>
<proteinExistence type="predicted"/>
<gene>
    <name evidence="2" type="ORF">GCM10010423_54610</name>
</gene>